<dbReference type="InterPro" id="IPR011989">
    <property type="entry name" value="ARM-like"/>
</dbReference>
<name>X1BY58_9ZZZZ</name>
<proteinExistence type="predicted"/>
<dbReference type="Pfam" id="PF13646">
    <property type="entry name" value="HEAT_2"/>
    <property type="match status" value="1"/>
</dbReference>
<organism evidence="1">
    <name type="scientific">marine sediment metagenome</name>
    <dbReference type="NCBI Taxonomy" id="412755"/>
    <lineage>
        <taxon>unclassified sequences</taxon>
        <taxon>metagenomes</taxon>
        <taxon>ecological metagenomes</taxon>
    </lineage>
</organism>
<dbReference type="SUPFAM" id="SSF48371">
    <property type="entry name" value="ARM repeat"/>
    <property type="match status" value="1"/>
</dbReference>
<comment type="caution">
    <text evidence="1">The sequence shown here is derived from an EMBL/GenBank/DDBJ whole genome shotgun (WGS) entry which is preliminary data.</text>
</comment>
<dbReference type="PANTHER" id="PTHR12697:SF5">
    <property type="entry name" value="DEOXYHYPUSINE HYDROXYLASE"/>
    <property type="match status" value="1"/>
</dbReference>
<evidence type="ECO:0008006" key="2">
    <source>
        <dbReference type="Google" id="ProtNLM"/>
    </source>
</evidence>
<accession>X1BY58</accession>
<dbReference type="PANTHER" id="PTHR12697">
    <property type="entry name" value="PBS LYASE HEAT-LIKE PROTEIN"/>
    <property type="match status" value="1"/>
</dbReference>
<dbReference type="Gene3D" id="1.25.10.10">
    <property type="entry name" value="Leucine-rich Repeat Variant"/>
    <property type="match status" value="1"/>
</dbReference>
<dbReference type="AlphaFoldDB" id="X1BY58"/>
<dbReference type="EMBL" id="BART01017380">
    <property type="protein sequence ID" value="GAG77081.1"/>
    <property type="molecule type" value="Genomic_DNA"/>
</dbReference>
<dbReference type="InterPro" id="IPR016024">
    <property type="entry name" value="ARM-type_fold"/>
</dbReference>
<sequence length="219" mass="24219">KATPKAVKALGEALLEDEFWGTQAEIAKVLGSLKSESALEWLLKATSVKSTKARTAVARALGQFFKNDKAFEALTKLLEDQESYFVVSAAANSIGKTQHDDAFEILSKFLKNCPSSWHDIIEIGCLQGLAATEKEEVIDIAKQYLKLGTSDWIRRNIPGILATLGKRYKKDHPEIRSILENSILDKSYRVQQFSISATSKYEDASLIPALSKLAERAAE</sequence>
<evidence type="ECO:0000313" key="1">
    <source>
        <dbReference type="EMBL" id="GAG77081.1"/>
    </source>
</evidence>
<gene>
    <name evidence="1" type="ORF">S01H4_33106</name>
</gene>
<dbReference type="GO" id="GO:0016491">
    <property type="term" value="F:oxidoreductase activity"/>
    <property type="evidence" value="ECO:0007669"/>
    <property type="project" value="TreeGrafter"/>
</dbReference>
<dbReference type="SMART" id="SM00567">
    <property type="entry name" value="EZ_HEAT"/>
    <property type="match status" value="3"/>
</dbReference>
<reference evidence="1" key="1">
    <citation type="journal article" date="2014" name="Front. Microbiol.">
        <title>High frequency of phylogenetically diverse reductive dehalogenase-homologous genes in deep subseafloor sedimentary metagenomes.</title>
        <authorList>
            <person name="Kawai M."/>
            <person name="Futagami T."/>
            <person name="Toyoda A."/>
            <person name="Takaki Y."/>
            <person name="Nishi S."/>
            <person name="Hori S."/>
            <person name="Arai W."/>
            <person name="Tsubouchi T."/>
            <person name="Morono Y."/>
            <person name="Uchiyama I."/>
            <person name="Ito T."/>
            <person name="Fujiyama A."/>
            <person name="Inagaki F."/>
            <person name="Takami H."/>
        </authorList>
    </citation>
    <scope>NUCLEOTIDE SEQUENCE</scope>
    <source>
        <strain evidence="1">Expedition CK06-06</strain>
    </source>
</reference>
<feature type="non-terminal residue" evidence="1">
    <location>
        <position position="1"/>
    </location>
</feature>
<protein>
    <recommendedName>
        <fullName evidence="2">HEAT repeat domain-containing protein</fullName>
    </recommendedName>
</protein>
<dbReference type="InterPro" id="IPR004155">
    <property type="entry name" value="PBS_lyase_HEAT"/>
</dbReference>